<reference evidence="2" key="2">
    <citation type="submission" date="2023-02" db="EMBL/GenBank/DDBJ databases">
        <authorList>
            <person name="Swenson N.G."/>
            <person name="Wegrzyn J.L."/>
            <person name="Mcevoy S.L."/>
        </authorList>
    </citation>
    <scope>NUCLEOTIDE SEQUENCE</scope>
    <source>
        <strain evidence="2">91603</strain>
        <tissue evidence="2">Leaf</tissue>
    </source>
</reference>
<comment type="caution">
    <text evidence="2">The sequence shown here is derived from an EMBL/GenBank/DDBJ whole genome shotgun (WGS) entry which is preliminary data.</text>
</comment>
<reference evidence="2" key="1">
    <citation type="journal article" date="2022" name="Plant J.">
        <title>Strategies of tolerance reflected in two North American maple genomes.</title>
        <authorList>
            <person name="McEvoy S.L."/>
            <person name="Sezen U.U."/>
            <person name="Trouern-Trend A."/>
            <person name="McMahon S.M."/>
            <person name="Schaberg P.G."/>
            <person name="Yang J."/>
            <person name="Wegrzyn J.L."/>
            <person name="Swenson N.G."/>
        </authorList>
    </citation>
    <scope>NUCLEOTIDE SEQUENCE</scope>
    <source>
        <strain evidence="2">91603</strain>
    </source>
</reference>
<name>A0AAD5IMK1_ACENE</name>
<evidence type="ECO:0000313" key="3">
    <source>
        <dbReference type="Proteomes" id="UP001064489"/>
    </source>
</evidence>
<proteinExistence type="predicted"/>
<sequence length="92" mass="10190">MGKEPCDHSDSSCSPSSISISKDKVDDHLPNSDLFASSTTTAENVKSEILVAHVLKIMKIQIKMRILKKGISLRNHSGYDENKETLALKETF</sequence>
<feature type="region of interest" description="Disordered" evidence="1">
    <location>
        <begin position="1"/>
        <end position="26"/>
    </location>
</feature>
<gene>
    <name evidence="2" type="ORF">LWI28_015664</name>
</gene>
<accession>A0AAD5IMK1</accession>
<dbReference type="Proteomes" id="UP001064489">
    <property type="component" value="Chromosome 7"/>
</dbReference>
<feature type="compositionally biased region" description="Low complexity" evidence="1">
    <location>
        <begin position="11"/>
        <end position="20"/>
    </location>
</feature>
<dbReference type="AlphaFoldDB" id="A0AAD5IMK1"/>
<keyword evidence="3" id="KW-1185">Reference proteome</keyword>
<dbReference type="EMBL" id="JAJSOW010000104">
    <property type="protein sequence ID" value="KAI9169657.1"/>
    <property type="molecule type" value="Genomic_DNA"/>
</dbReference>
<evidence type="ECO:0000256" key="1">
    <source>
        <dbReference type="SAM" id="MobiDB-lite"/>
    </source>
</evidence>
<protein>
    <submittedName>
        <fullName evidence="2">Uncharacterized protein</fullName>
    </submittedName>
</protein>
<feature type="compositionally biased region" description="Basic and acidic residues" evidence="1">
    <location>
        <begin position="1"/>
        <end position="10"/>
    </location>
</feature>
<organism evidence="2 3">
    <name type="scientific">Acer negundo</name>
    <name type="common">Box elder</name>
    <dbReference type="NCBI Taxonomy" id="4023"/>
    <lineage>
        <taxon>Eukaryota</taxon>
        <taxon>Viridiplantae</taxon>
        <taxon>Streptophyta</taxon>
        <taxon>Embryophyta</taxon>
        <taxon>Tracheophyta</taxon>
        <taxon>Spermatophyta</taxon>
        <taxon>Magnoliopsida</taxon>
        <taxon>eudicotyledons</taxon>
        <taxon>Gunneridae</taxon>
        <taxon>Pentapetalae</taxon>
        <taxon>rosids</taxon>
        <taxon>malvids</taxon>
        <taxon>Sapindales</taxon>
        <taxon>Sapindaceae</taxon>
        <taxon>Hippocastanoideae</taxon>
        <taxon>Acereae</taxon>
        <taxon>Acer</taxon>
    </lineage>
</organism>
<evidence type="ECO:0000313" key="2">
    <source>
        <dbReference type="EMBL" id="KAI9169657.1"/>
    </source>
</evidence>